<comment type="subcellular location">
    <subcellularLocation>
        <location evidence="3">Secreted</location>
    </subcellularLocation>
</comment>
<dbReference type="Pfam" id="PF00544">
    <property type="entry name" value="Pectate_lyase_4"/>
    <property type="match status" value="1"/>
</dbReference>
<dbReference type="InterPro" id="IPR045032">
    <property type="entry name" value="PEL"/>
</dbReference>
<keyword evidence="3" id="KW-0964">Secreted</keyword>
<evidence type="ECO:0000256" key="3">
    <source>
        <dbReference type="RuleBase" id="RU361173"/>
    </source>
</evidence>
<dbReference type="PANTHER" id="PTHR31683:SF18">
    <property type="entry name" value="PECTATE LYASE 21-RELATED"/>
    <property type="match status" value="1"/>
</dbReference>
<comment type="similarity">
    <text evidence="1 3">Belongs to the polysaccharide lyase 1 family.</text>
</comment>
<evidence type="ECO:0000313" key="5">
    <source>
        <dbReference type="EMBL" id="OBZ75016.1"/>
    </source>
</evidence>
<reference evidence="5 6" key="1">
    <citation type="submission" date="2016-03" db="EMBL/GenBank/DDBJ databases">
        <title>Whole genome sequencing of Grifola frondosa 9006-11.</title>
        <authorList>
            <person name="Min B."/>
            <person name="Park H."/>
            <person name="Kim J.-G."/>
            <person name="Cho H."/>
            <person name="Oh Y.-L."/>
            <person name="Kong W.-S."/>
            <person name="Choi I.-G."/>
        </authorList>
    </citation>
    <scope>NUCLEOTIDE SEQUENCE [LARGE SCALE GENOMIC DNA]</scope>
    <source>
        <strain evidence="5 6">9006-11</strain>
    </source>
</reference>
<keyword evidence="6" id="KW-1185">Reference proteome</keyword>
<name>A0A1C7MF56_GRIFR</name>
<organism evidence="5 6">
    <name type="scientific">Grifola frondosa</name>
    <name type="common">Maitake</name>
    <name type="synonym">Polyporus frondosus</name>
    <dbReference type="NCBI Taxonomy" id="5627"/>
    <lineage>
        <taxon>Eukaryota</taxon>
        <taxon>Fungi</taxon>
        <taxon>Dikarya</taxon>
        <taxon>Basidiomycota</taxon>
        <taxon>Agaricomycotina</taxon>
        <taxon>Agaricomycetes</taxon>
        <taxon>Polyporales</taxon>
        <taxon>Grifolaceae</taxon>
        <taxon>Grifola</taxon>
    </lineage>
</organism>
<dbReference type="SUPFAM" id="SSF51126">
    <property type="entry name" value="Pectin lyase-like"/>
    <property type="match status" value="1"/>
</dbReference>
<dbReference type="InterPro" id="IPR011050">
    <property type="entry name" value="Pectin_lyase_fold/virulence"/>
</dbReference>
<dbReference type="InterPro" id="IPR002022">
    <property type="entry name" value="Pec_lyase"/>
</dbReference>
<evidence type="ECO:0000256" key="2">
    <source>
        <dbReference type="ARBA" id="ARBA00023239"/>
    </source>
</evidence>
<sequence>MPLSFRTPSVLLQLFAEHLTVKFYSALLVLASISLVLASPGLQKRASVNDVATVGYAALGKTTGGAGGPQTVVTTLDALTSAVTGNDPKIVIIQGTAVASSYNVGKGATLQGVGLRVLNEQNVIIRNIAIKEVLASAGDALGIQAASNVWIDHMDLSSNWAHDKVRCRHHGHVCLQLLRVLELAHPSFRFGTGHIFNNLYDNNADGINTRDGAQLLVENNVWNNNNTKPLYSTDEGFAVATGNEFDSGSNEAPLGTFMSSKVPYSYSLVAINQVRSTVSAQAGATLSF</sequence>
<comment type="caution">
    <text evidence="5">The sequence shown here is derived from an EMBL/GenBank/DDBJ whole genome shotgun (WGS) entry which is preliminary data.</text>
</comment>
<keyword evidence="3" id="KW-0119">Carbohydrate metabolism</keyword>
<protein>
    <submittedName>
        <fullName evidence="5">Putative pectate lyase A</fullName>
    </submittedName>
</protein>
<dbReference type="SMART" id="SM00656">
    <property type="entry name" value="Amb_all"/>
    <property type="match status" value="1"/>
</dbReference>
<dbReference type="InterPro" id="IPR012334">
    <property type="entry name" value="Pectin_lyas_fold"/>
</dbReference>
<dbReference type="GO" id="GO:0000272">
    <property type="term" value="P:polysaccharide catabolic process"/>
    <property type="evidence" value="ECO:0007669"/>
    <property type="project" value="UniProtKB-KW"/>
</dbReference>
<proteinExistence type="inferred from homology"/>
<evidence type="ECO:0000256" key="1">
    <source>
        <dbReference type="ARBA" id="ARBA00010980"/>
    </source>
</evidence>
<dbReference type="OrthoDB" id="1637350at2759"/>
<dbReference type="STRING" id="5627.A0A1C7MF56"/>
<dbReference type="OMA" id="WANFGSR"/>
<dbReference type="GO" id="GO:0030570">
    <property type="term" value="F:pectate lyase activity"/>
    <property type="evidence" value="ECO:0007669"/>
    <property type="project" value="InterPro"/>
</dbReference>
<dbReference type="Proteomes" id="UP000092993">
    <property type="component" value="Unassembled WGS sequence"/>
</dbReference>
<dbReference type="GO" id="GO:0005576">
    <property type="term" value="C:extracellular region"/>
    <property type="evidence" value="ECO:0007669"/>
    <property type="project" value="UniProtKB-SubCell"/>
</dbReference>
<accession>A0A1C7MF56</accession>
<evidence type="ECO:0000313" key="6">
    <source>
        <dbReference type="Proteomes" id="UP000092993"/>
    </source>
</evidence>
<gene>
    <name evidence="5" type="primary">plyA</name>
    <name evidence="5" type="ORF">A0H81_05318</name>
</gene>
<dbReference type="Gene3D" id="2.160.20.10">
    <property type="entry name" value="Single-stranded right-handed beta-helix, Pectin lyase-like"/>
    <property type="match status" value="2"/>
</dbReference>
<dbReference type="AlphaFoldDB" id="A0A1C7MF56"/>
<keyword evidence="3" id="KW-0624">Polysaccharide degradation</keyword>
<dbReference type="PANTHER" id="PTHR31683">
    <property type="entry name" value="PECTATE LYASE 18-RELATED"/>
    <property type="match status" value="1"/>
</dbReference>
<evidence type="ECO:0000259" key="4">
    <source>
        <dbReference type="SMART" id="SM00656"/>
    </source>
</evidence>
<feature type="domain" description="Pectate lyase" evidence="4">
    <location>
        <begin position="66"/>
        <end position="228"/>
    </location>
</feature>
<keyword evidence="2 3" id="KW-0456">Lyase</keyword>
<dbReference type="EMBL" id="LUGG01000005">
    <property type="protein sequence ID" value="OBZ75016.1"/>
    <property type="molecule type" value="Genomic_DNA"/>
</dbReference>